<dbReference type="RefSeq" id="WP_018304026.1">
    <property type="nucleotide sequence ID" value="NZ_KB902310.1"/>
</dbReference>
<protein>
    <submittedName>
        <fullName evidence="1">Uncharacterized protein</fullName>
    </submittedName>
</protein>
<organism evidence="1 2">
    <name type="scientific">Wenxinia marina DSM 24838</name>
    <dbReference type="NCBI Taxonomy" id="1123501"/>
    <lineage>
        <taxon>Bacteria</taxon>
        <taxon>Pseudomonadati</taxon>
        <taxon>Pseudomonadota</taxon>
        <taxon>Alphaproteobacteria</taxon>
        <taxon>Rhodobacterales</taxon>
        <taxon>Roseobacteraceae</taxon>
        <taxon>Wenxinia</taxon>
    </lineage>
</organism>
<sequence length="47" mass="5011">MRDTVQSSHVPPQMRLEGCLPGASFGSIADAIRTAGPQQGRLGRRFG</sequence>
<accession>A0A0D0Q1L5</accession>
<name>A0A0D0Q1L5_9RHOB</name>
<reference evidence="1 2" key="1">
    <citation type="submission" date="2013-01" db="EMBL/GenBank/DDBJ databases">
        <authorList>
            <person name="Fiebig A."/>
            <person name="Goeker M."/>
            <person name="Klenk H.-P.P."/>
        </authorList>
    </citation>
    <scope>NUCLEOTIDE SEQUENCE [LARGE SCALE GENOMIC DNA]</scope>
    <source>
        <strain evidence="1 2">DSM 24838</strain>
    </source>
</reference>
<dbReference type="AlphaFoldDB" id="A0A0D0Q1L5"/>
<evidence type="ECO:0000313" key="2">
    <source>
        <dbReference type="Proteomes" id="UP000035100"/>
    </source>
</evidence>
<comment type="caution">
    <text evidence="1">The sequence shown here is derived from an EMBL/GenBank/DDBJ whole genome shotgun (WGS) entry which is preliminary data.</text>
</comment>
<gene>
    <name evidence="1" type="ORF">Wenmar_02739</name>
</gene>
<dbReference type="Proteomes" id="UP000035100">
    <property type="component" value="Unassembled WGS sequence"/>
</dbReference>
<proteinExistence type="predicted"/>
<evidence type="ECO:0000313" key="1">
    <source>
        <dbReference type="EMBL" id="KIQ68469.1"/>
    </source>
</evidence>
<keyword evidence="2" id="KW-1185">Reference proteome</keyword>
<dbReference type="EMBL" id="AONG01000013">
    <property type="protein sequence ID" value="KIQ68469.1"/>
    <property type="molecule type" value="Genomic_DNA"/>
</dbReference>